<name>A0A2W7I0D3_9FLAO</name>
<organism evidence="1 2">
    <name type="scientific">Mesonia algae</name>
    <dbReference type="NCBI Taxonomy" id="213248"/>
    <lineage>
        <taxon>Bacteria</taxon>
        <taxon>Pseudomonadati</taxon>
        <taxon>Bacteroidota</taxon>
        <taxon>Flavobacteriia</taxon>
        <taxon>Flavobacteriales</taxon>
        <taxon>Flavobacteriaceae</taxon>
        <taxon>Mesonia</taxon>
    </lineage>
</organism>
<dbReference type="AlphaFoldDB" id="A0A2W7I0D3"/>
<reference evidence="1 2" key="1">
    <citation type="submission" date="2018-06" db="EMBL/GenBank/DDBJ databases">
        <title>Genomic Encyclopedia of Archaeal and Bacterial Type Strains, Phase II (KMG-II): from individual species to whole genera.</title>
        <authorList>
            <person name="Goeker M."/>
        </authorList>
    </citation>
    <scope>NUCLEOTIDE SEQUENCE [LARGE SCALE GENOMIC DNA]</scope>
    <source>
        <strain evidence="1 2">DSM 15361</strain>
    </source>
</reference>
<gene>
    <name evidence="1" type="ORF">LX95_01969</name>
</gene>
<keyword evidence="2" id="KW-1185">Reference proteome</keyword>
<dbReference type="Proteomes" id="UP000249542">
    <property type="component" value="Unassembled WGS sequence"/>
</dbReference>
<sequence>MNTLTKEKPVVNKVNIDSGLCIDCLERITCIWKHNLKMYCENHN</sequence>
<dbReference type="EMBL" id="QKYV01000005">
    <property type="protein sequence ID" value="PZW39609.1"/>
    <property type="molecule type" value="Genomic_DNA"/>
</dbReference>
<comment type="caution">
    <text evidence="1">The sequence shown here is derived from an EMBL/GenBank/DDBJ whole genome shotgun (WGS) entry which is preliminary data.</text>
</comment>
<evidence type="ECO:0000313" key="1">
    <source>
        <dbReference type="EMBL" id="PZW39609.1"/>
    </source>
</evidence>
<protein>
    <submittedName>
        <fullName evidence="1">Uncharacterized protein</fullName>
    </submittedName>
</protein>
<evidence type="ECO:0000313" key="2">
    <source>
        <dbReference type="Proteomes" id="UP000249542"/>
    </source>
</evidence>
<accession>A0A2W7I0D3</accession>
<proteinExistence type="predicted"/>